<reference evidence="1 2" key="1">
    <citation type="submission" date="2016-03" db="EMBL/GenBank/DDBJ databases">
        <title>EvidentialGene: Evidence-directed Construction of Genes on Genomes.</title>
        <authorList>
            <person name="Gilbert D.G."/>
            <person name="Choi J.-H."/>
            <person name="Mockaitis K."/>
            <person name="Colbourne J."/>
            <person name="Pfrender M."/>
        </authorList>
    </citation>
    <scope>NUCLEOTIDE SEQUENCE [LARGE SCALE GENOMIC DNA]</scope>
    <source>
        <strain evidence="1 2">Xinb3</strain>
        <tissue evidence="1">Complete organism</tissue>
    </source>
</reference>
<proteinExistence type="predicted"/>
<keyword evidence="2" id="KW-1185">Reference proteome</keyword>
<dbReference type="AlphaFoldDB" id="A0A164FAS2"/>
<evidence type="ECO:0000313" key="2">
    <source>
        <dbReference type="Proteomes" id="UP000076858"/>
    </source>
</evidence>
<accession>A0A164FAS2</accession>
<protein>
    <submittedName>
        <fullName evidence="1">Uncharacterized protein</fullName>
    </submittedName>
</protein>
<dbReference type="EMBL" id="LRGB01020756">
    <property type="protein sequence ID" value="KZR97602.1"/>
    <property type="molecule type" value="Genomic_DNA"/>
</dbReference>
<dbReference type="Proteomes" id="UP000076858">
    <property type="component" value="Unassembled WGS sequence"/>
</dbReference>
<gene>
    <name evidence="1" type="ORF">APZ42_007425</name>
</gene>
<sequence length="66" mass="7186">SPKTCLPVVVIVCVSKLPQETVPFDSPETTTNSLFRLTAPFAVSLMRPFPFASSTKPRFIVFSSAP</sequence>
<comment type="caution">
    <text evidence="1">The sequence shown here is derived from an EMBL/GenBank/DDBJ whole genome shotgun (WGS) entry which is preliminary data.</text>
</comment>
<evidence type="ECO:0000313" key="1">
    <source>
        <dbReference type="EMBL" id="KZR97602.1"/>
    </source>
</evidence>
<name>A0A164FAS2_9CRUS</name>
<feature type="non-terminal residue" evidence="1">
    <location>
        <position position="1"/>
    </location>
</feature>
<organism evidence="1 2">
    <name type="scientific">Daphnia magna</name>
    <dbReference type="NCBI Taxonomy" id="35525"/>
    <lineage>
        <taxon>Eukaryota</taxon>
        <taxon>Metazoa</taxon>
        <taxon>Ecdysozoa</taxon>
        <taxon>Arthropoda</taxon>
        <taxon>Crustacea</taxon>
        <taxon>Branchiopoda</taxon>
        <taxon>Diplostraca</taxon>
        <taxon>Cladocera</taxon>
        <taxon>Anomopoda</taxon>
        <taxon>Daphniidae</taxon>
        <taxon>Daphnia</taxon>
    </lineage>
</organism>